<reference evidence="2 3" key="1">
    <citation type="submission" date="2021-06" db="EMBL/GenBank/DDBJ databases">
        <title>A haploid diamondback moth (Plutella xylostella L.) genome assembly resolves 31 chromosomes and identifies a diamide resistance mutation.</title>
        <authorList>
            <person name="Ward C.M."/>
            <person name="Perry K.D."/>
            <person name="Baker G."/>
            <person name="Powis K."/>
            <person name="Heckel D.G."/>
            <person name="Baxter S.W."/>
        </authorList>
    </citation>
    <scope>NUCLEOTIDE SEQUENCE [LARGE SCALE GENOMIC DNA]</scope>
    <source>
        <strain evidence="2 3">LV</strain>
        <tissue evidence="2">Single pupa</tissue>
    </source>
</reference>
<evidence type="ECO:0000313" key="2">
    <source>
        <dbReference type="EMBL" id="KAG7306448.1"/>
    </source>
</evidence>
<organism evidence="2 3">
    <name type="scientific">Plutella xylostella</name>
    <name type="common">Diamondback moth</name>
    <name type="synonym">Plutella maculipennis</name>
    <dbReference type="NCBI Taxonomy" id="51655"/>
    <lineage>
        <taxon>Eukaryota</taxon>
        <taxon>Metazoa</taxon>
        <taxon>Ecdysozoa</taxon>
        <taxon>Arthropoda</taxon>
        <taxon>Hexapoda</taxon>
        <taxon>Insecta</taxon>
        <taxon>Pterygota</taxon>
        <taxon>Neoptera</taxon>
        <taxon>Endopterygota</taxon>
        <taxon>Lepidoptera</taxon>
        <taxon>Glossata</taxon>
        <taxon>Ditrysia</taxon>
        <taxon>Yponomeutoidea</taxon>
        <taxon>Plutellidae</taxon>
        <taxon>Plutella</taxon>
    </lineage>
</organism>
<sequence length="60" mass="6334">MPGLPPRMRAPPRVIGPPGASGSLIATPRVSPAVEMSMFFKFRNDATVAVPGLAWVAPYV</sequence>
<evidence type="ECO:0000313" key="3">
    <source>
        <dbReference type="Proteomes" id="UP000823941"/>
    </source>
</evidence>
<protein>
    <submittedName>
        <fullName evidence="2">Uncharacterized protein</fullName>
    </submittedName>
</protein>
<name>A0ABQ7QMJ7_PLUXY</name>
<comment type="caution">
    <text evidence="2">The sequence shown here is derived from an EMBL/GenBank/DDBJ whole genome shotgun (WGS) entry which is preliminary data.</text>
</comment>
<accession>A0ABQ7QMJ7</accession>
<dbReference type="EMBL" id="JAHIBW010000012">
    <property type="protein sequence ID" value="KAG7306448.1"/>
    <property type="molecule type" value="Genomic_DNA"/>
</dbReference>
<evidence type="ECO:0000256" key="1">
    <source>
        <dbReference type="SAM" id="MobiDB-lite"/>
    </source>
</evidence>
<proteinExistence type="predicted"/>
<keyword evidence="3" id="KW-1185">Reference proteome</keyword>
<gene>
    <name evidence="2" type="ORF">JYU34_009084</name>
</gene>
<dbReference type="Proteomes" id="UP000823941">
    <property type="component" value="Chromosome 12"/>
</dbReference>
<feature type="region of interest" description="Disordered" evidence="1">
    <location>
        <begin position="1"/>
        <end position="21"/>
    </location>
</feature>